<dbReference type="Gramene" id="EFJ04585">
    <property type="protein sequence ID" value="EFJ04585"/>
    <property type="gene ID" value="SELMODRAFT_432267"/>
</dbReference>
<dbReference type="KEGG" id="smo:SELMODRAFT_432267"/>
<dbReference type="InParanoid" id="D8SFK1"/>
<accession>D8SFK1</accession>
<reference evidence="3 4" key="1">
    <citation type="journal article" date="2011" name="Science">
        <title>The Selaginella genome identifies genetic changes associated with the evolution of vascular plants.</title>
        <authorList>
            <person name="Banks J.A."/>
            <person name="Nishiyama T."/>
            <person name="Hasebe M."/>
            <person name="Bowman J.L."/>
            <person name="Gribskov M."/>
            <person name="dePamphilis C."/>
            <person name="Albert V.A."/>
            <person name="Aono N."/>
            <person name="Aoyama T."/>
            <person name="Ambrose B.A."/>
            <person name="Ashton N.W."/>
            <person name="Axtell M.J."/>
            <person name="Barker E."/>
            <person name="Barker M.S."/>
            <person name="Bennetzen J.L."/>
            <person name="Bonawitz N.D."/>
            <person name="Chapple C."/>
            <person name="Cheng C."/>
            <person name="Correa L.G."/>
            <person name="Dacre M."/>
            <person name="DeBarry J."/>
            <person name="Dreyer I."/>
            <person name="Elias M."/>
            <person name="Engstrom E.M."/>
            <person name="Estelle M."/>
            <person name="Feng L."/>
            <person name="Finet C."/>
            <person name="Floyd S.K."/>
            <person name="Frommer W.B."/>
            <person name="Fujita T."/>
            <person name="Gramzow L."/>
            <person name="Gutensohn M."/>
            <person name="Harholt J."/>
            <person name="Hattori M."/>
            <person name="Heyl A."/>
            <person name="Hirai T."/>
            <person name="Hiwatashi Y."/>
            <person name="Ishikawa M."/>
            <person name="Iwata M."/>
            <person name="Karol K.G."/>
            <person name="Koehler B."/>
            <person name="Kolukisaoglu U."/>
            <person name="Kubo M."/>
            <person name="Kurata T."/>
            <person name="Lalonde S."/>
            <person name="Li K."/>
            <person name="Li Y."/>
            <person name="Litt A."/>
            <person name="Lyons E."/>
            <person name="Manning G."/>
            <person name="Maruyama T."/>
            <person name="Michael T.P."/>
            <person name="Mikami K."/>
            <person name="Miyazaki S."/>
            <person name="Morinaga S."/>
            <person name="Murata T."/>
            <person name="Mueller-Roeber B."/>
            <person name="Nelson D.R."/>
            <person name="Obara M."/>
            <person name="Oguri Y."/>
            <person name="Olmstead R.G."/>
            <person name="Onodera N."/>
            <person name="Petersen B.L."/>
            <person name="Pils B."/>
            <person name="Prigge M."/>
            <person name="Rensing S.A."/>
            <person name="Riano-Pachon D.M."/>
            <person name="Roberts A.W."/>
            <person name="Sato Y."/>
            <person name="Scheller H.V."/>
            <person name="Schulz B."/>
            <person name="Schulz C."/>
            <person name="Shakirov E.V."/>
            <person name="Shibagaki N."/>
            <person name="Shinohara N."/>
            <person name="Shippen D.E."/>
            <person name="Soerensen I."/>
            <person name="Sotooka R."/>
            <person name="Sugimoto N."/>
            <person name="Sugita M."/>
            <person name="Sumikawa N."/>
            <person name="Tanurdzic M."/>
            <person name="Theissen G."/>
            <person name="Ulvskov P."/>
            <person name="Wakazuki S."/>
            <person name="Weng J.K."/>
            <person name="Willats W.W."/>
            <person name="Wipf D."/>
            <person name="Wolf P.G."/>
            <person name="Yang L."/>
            <person name="Zimmer A.D."/>
            <person name="Zhu Q."/>
            <person name="Mitros T."/>
            <person name="Hellsten U."/>
            <person name="Loque D."/>
            <person name="Otillar R."/>
            <person name="Salamov A."/>
            <person name="Schmutz J."/>
            <person name="Shapiro H."/>
            <person name="Lindquist E."/>
            <person name="Lucas S."/>
            <person name="Rokhsar D."/>
            <person name="Grigoriev I.V."/>
        </authorList>
    </citation>
    <scope>NUCLEOTIDE SEQUENCE [LARGE SCALE GENOMIC DNA]</scope>
</reference>
<keyword evidence="1" id="KW-0812">Transmembrane</keyword>
<dbReference type="Gramene" id="EFJ16852">
    <property type="protein sequence ID" value="EFJ16852"/>
    <property type="gene ID" value="SELMODRAFT_421529"/>
</dbReference>
<organism evidence="4">
    <name type="scientific">Selaginella moellendorffii</name>
    <name type="common">Spikemoss</name>
    <dbReference type="NCBI Taxonomy" id="88036"/>
    <lineage>
        <taxon>Eukaryota</taxon>
        <taxon>Viridiplantae</taxon>
        <taxon>Streptophyta</taxon>
        <taxon>Embryophyta</taxon>
        <taxon>Tracheophyta</taxon>
        <taxon>Lycopodiopsida</taxon>
        <taxon>Selaginellales</taxon>
        <taxon>Selaginellaceae</taxon>
        <taxon>Selaginella</taxon>
    </lineage>
</organism>
<keyword evidence="4" id="KW-1185">Reference proteome</keyword>
<sequence length="214" mass="23597">MEEVGRIAEANASPGREALRLVEVLITPFTFVASTCLQSGISLIKEDATPVEKGRCFHFLLAAAISVIGLAWCLIAIGENEQGNTSEVKKLMISIWMIFFMSLSVMMTPLFFSLLYIVYDVSNMIATWSTQVAVSPCVGGFFLLLDFLSFLRFSFTSTQVHPKQPSSWHITQMIRGCELDLQLFADFAHVGDDDGIFAGVVPGLPEAWMLSSLI</sequence>
<dbReference type="KEGG" id="smo:SELMODRAFT_421529"/>
<proteinExistence type="predicted"/>
<evidence type="ECO:0000313" key="2">
    <source>
        <dbReference type="EMBL" id="EFJ04585.1"/>
    </source>
</evidence>
<protein>
    <submittedName>
        <fullName evidence="3">Uncharacterized protein</fullName>
    </submittedName>
</protein>
<keyword evidence="1" id="KW-1133">Transmembrane helix</keyword>
<evidence type="ECO:0000256" key="1">
    <source>
        <dbReference type="SAM" id="Phobius"/>
    </source>
</evidence>
<evidence type="ECO:0000313" key="4">
    <source>
        <dbReference type="Proteomes" id="UP000001514"/>
    </source>
</evidence>
<keyword evidence="1" id="KW-0472">Membrane</keyword>
<dbReference type="EMBL" id="GL377796">
    <property type="protein sequence ID" value="EFJ04585.1"/>
    <property type="molecule type" value="Genomic_DNA"/>
</dbReference>
<dbReference type="EMBL" id="GL377617">
    <property type="protein sequence ID" value="EFJ16852.1"/>
    <property type="molecule type" value="Genomic_DNA"/>
</dbReference>
<gene>
    <name evidence="3" type="ORF">SELMODRAFT_421529</name>
    <name evidence="2" type="ORF">SELMODRAFT_432267</name>
</gene>
<evidence type="ECO:0000313" key="3">
    <source>
        <dbReference type="EMBL" id="EFJ16852.1"/>
    </source>
</evidence>
<name>D8SFK1_SELML</name>
<feature type="transmembrane region" description="Helical" evidence="1">
    <location>
        <begin position="56"/>
        <end position="77"/>
    </location>
</feature>
<dbReference type="Proteomes" id="UP000001514">
    <property type="component" value="Unassembled WGS sequence"/>
</dbReference>
<dbReference type="HOGENOM" id="CLU_1290904_0_0_1"/>
<dbReference type="AlphaFoldDB" id="D8SFK1"/>
<feature type="transmembrane region" description="Helical" evidence="1">
    <location>
        <begin position="125"/>
        <end position="145"/>
    </location>
</feature>
<feature type="transmembrane region" description="Helical" evidence="1">
    <location>
        <begin position="98"/>
        <end position="119"/>
    </location>
</feature>